<dbReference type="EMBL" id="NBSK02000004">
    <property type="protein sequence ID" value="KAJ0210791.1"/>
    <property type="molecule type" value="Genomic_DNA"/>
</dbReference>
<comment type="caution">
    <text evidence="1">The sequence shown here is derived from an EMBL/GenBank/DDBJ whole genome shotgun (WGS) entry which is preliminary data.</text>
</comment>
<sequence length="85" mass="8896">MLLKESELKLEKESVRNLNPISYAVWLAGNGIEINSRICLVRKKWNWNSLTVVSATMVGGGDGGGDSGVDIDCGGGNGDDGGSVN</sequence>
<protein>
    <submittedName>
        <fullName evidence="1">Uncharacterized protein</fullName>
    </submittedName>
</protein>
<organism evidence="1 2">
    <name type="scientific">Lactuca sativa</name>
    <name type="common">Garden lettuce</name>
    <dbReference type="NCBI Taxonomy" id="4236"/>
    <lineage>
        <taxon>Eukaryota</taxon>
        <taxon>Viridiplantae</taxon>
        <taxon>Streptophyta</taxon>
        <taxon>Embryophyta</taxon>
        <taxon>Tracheophyta</taxon>
        <taxon>Spermatophyta</taxon>
        <taxon>Magnoliopsida</taxon>
        <taxon>eudicotyledons</taxon>
        <taxon>Gunneridae</taxon>
        <taxon>Pentapetalae</taxon>
        <taxon>asterids</taxon>
        <taxon>campanulids</taxon>
        <taxon>Asterales</taxon>
        <taxon>Asteraceae</taxon>
        <taxon>Cichorioideae</taxon>
        <taxon>Cichorieae</taxon>
        <taxon>Lactucinae</taxon>
        <taxon>Lactuca</taxon>
    </lineage>
</organism>
<keyword evidence="2" id="KW-1185">Reference proteome</keyword>
<dbReference type="Proteomes" id="UP000235145">
    <property type="component" value="Unassembled WGS sequence"/>
</dbReference>
<dbReference type="AlphaFoldDB" id="A0A9R1VU86"/>
<evidence type="ECO:0000313" key="2">
    <source>
        <dbReference type="Proteomes" id="UP000235145"/>
    </source>
</evidence>
<accession>A0A9R1VU86</accession>
<evidence type="ECO:0000313" key="1">
    <source>
        <dbReference type="EMBL" id="KAJ0210791.1"/>
    </source>
</evidence>
<name>A0A9R1VU86_LACSA</name>
<reference evidence="1 2" key="1">
    <citation type="journal article" date="2017" name="Nat. Commun.">
        <title>Genome assembly with in vitro proximity ligation data and whole-genome triplication in lettuce.</title>
        <authorList>
            <person name="Reyes-Chin-Wo S."/>
            <person name="Wang Z."/>
            <person name="Yang X."/>
            <person name="Kozik A."/>
            <person name="Arikit S."/>
            <person name="Song C."/>
            <person name="Xia L."/>
            <person name="Froenicke L."/>
            <person name="Lavelle D.O."/>
            <person name="Truco M.J."/>
            <person name="Xia R."/>
            <person name="Zhu S."/>
            <person name="Xu C."/>
            <person name="Xu H."/>
            <person name="Xu X."/>
            <person name="Cox K."/>
            <person name="Korf I."/>
            <person name="Meyers B.C."/>
            <person name="Michelmore R.W."/>
        </authorList>
    </citation>
    <scope>NUCLEOTIDE SEQUENCE [LARGE SCALE GENOMIC DNA]</scope>
    <source>
        <strain evidence="2">cv. Salinas</strain>
        <tissue evidence="1">Seedlings</tissue>
    </source>
</reference>
<gene>
    <name evidence="1" type="ORF">LSAT_V11C400161340</name>
</gene>
<proteinExistence type="predicted"/>